<keyword evidence="3" id="KW-1185">Reference proteome</keyword>
<evidence type="ECO:0000313" key="3">
    <source>
        <dbReference type="Proteomes" id="UP001355207"/>
    </source>
</evidence>
<protein>
    <recommendedName>
        <fullName evidence="4">FHA domain-containing protein</fullName>
    </recommendedName>
</protein>
<evidence type="ECO:0008006" key="4">
    <source>
        <dbReference type="Google" id="ProtNLM"/>
    </source>
</evidence>
<name>A0AAX4JUK0_9TREE</name>
<dbReference type="RefSeq" id="XP_066074946.1">
    <property type="nucleotide sequence ID" value="XM_066218849.1"/>
</dbReference>
<dbReference type="PROSITE" id="PS51257">
    <property type="entry name" value="PROKAR_LIPOPROTEIN"/>
    <property type="match status" value="1"/>
</dbReference>
<reference evidence="2 3" key="1">
    <citation type="submission" date="2024-01" db="EMBL/GenBank/DDBJ databases">
        <title>Comparative genomics of Cryptococcus and Kwoniella reveals pathogenesis evolution and contrasting modes of karyotype evolution via chromosome fusion or intercentromeric recombination.</title>
        <authorList>
            <person name="Coelho M.A."/>
            <person name="David-Palma M."/>
            <person name="Shea T."/>
            <person name="Bowers K."/>
            <person name="McGinley-Smith S."/>
            <person name="Mohammad A.W."/>
            <person name="Gnirke A."/>
            <person name="Yurkov A.M."/>
            <person name="Nowrousian M."/>
            <person name="Sun S."/>
            <person name="Cuomo C.A."/>
            <person name="Heitman J."/>
        </authorList>
    </citation>
    <scope>NUCLEOTIDE SEQUENCE [LARGE SCALE GENOMIC DNA]</scope>
    <source>
        <strain evidence="2 3">CBS 6074</strain>
    </source>
</reference>
<feature type="transmembrane region" description="Helical" evidence="1">
    <location>
        <begin position="521"/>
        <end position="543"/>
    </location>
</feature>
<dbReference type="GeneID" id="91093759"/>
<dbReference type="Proteomes" id="UP001355207">
    <property type="component" value="Chromosome 3"/>
</dbReference>
<dbReference type="EMBL" id="CP144100">
    <property type="protein sequence ID" value="WWC88183.1"/>
    <property type="molecule type" value="Genomic_DNA"/>
</dbReference>
<keyword evidence="1" id="KW-1133">Transmembrane helix</keyword>
<proteinExistence type="predicted"/>
<dbReference type="AlphaFoldDB" id="A0AAX4JUK0"/>
<evidence type="ECO:0000313" key="2">
    <source>
        <dbReference type="EMBL" id="WWC88183.1"/>
    </source>
</evidence>
<feature type="transmembrane region" description="Helical" evidence="1">
    <location>
        <begin position="638"/>
        <end position="656"/>
    </location>
</feature>
<keyword evidence="1" id="KW-0812">Transmembrane</keyword>
<feature type="transmembrane region" description="Helical" evidence="1">
    <location>
        <begin position="21"/>
        <end position="42"/>
    </location>
</feature>
<gene>
    <name evidence="2" type="ORF">L201_003088</name>
</gene>
<accession>A0AAX4JUK0</accession>
<sequence>MDIDKSSLPPSPRPKRTVKRCLTIFCILIACAISLVVIFTLGTAAQTTLQFVKDPHKNLIYNNGTKIKQNDLSLDKLTSQQVIRPLIETNTKFDLLLTIYSRIPNEDVLNEKQKEEYQIESENHKYNKNDKKQDKLKKTYEEIEYTQNELSISAKSGKSPVEVRYLPQEQVIFQDLVLKDLDLTHRDVETTIKFDLPLKRFYDHYLYSIDVRAAIALIPKHPNKLERLEGYTGWKPEEAEYLRRIDLKYIEQSPLNPNIENSTLHWEALETITYAFPLIEFHNHGDPCNSTNSKEEEENFEDDLFAGIRDEEEGSEKDIPFNPFAVKSTIKRGDDVNASLQPHIVSRSHVYIINETRLYDRKAYDNAHKNLRKSACGKGMFGGQVSRFLCQRTFQSNGYWENRFVLKPEEGKKNKELAYAPYIGDLRHAAGPKDIKALPVTRHNCSTDTTEVDPDFLPVNFTLRFSSLTPARVNILDNFVNTHRVTHNATEYEVAALHSDWEQQYGLFGSRTEGTHPIRRLIIQIISGLTAIPILILHLIYWYTRSTTIGINHPSVYFAISSVLLGALTNLSEGLKESESWLDYLTSSLMFLFEISPAILQLRTISPFELIRNKYKFTLKRWRWSHNERNSIRRGTGINRNMWIGVFIFLFTAIYLPNRYSLHFIHPEIVPTSSNYKDILAESNKSYLSYPIIDSISHTLMTFSYLLQISHNQNQQSFAGSYALTQYMILIFRFTELSYFSTWIVGKYDLKLGLTYITLIEILIESVLVYQAYDLKNIDQQKAEEEEEEIKNEK</sequence>
<evidence type="ECO:0000256" key="1">
    <source>
        <dbReference type="SAM" id="Phobius"/>
    </source>
</evidence>
<organism evidence="2 3">
    <name type="scientific">Kwoniella dendrophila CBS 6074</name>
    <dbReference type="NCBI Taxonomy" id="1295534"/>
    <lineage>
        <taxon>Eukaryota</taxon>
        <taxon>Fungi</taxon>
        <taxon>Dikarya</taxon>
        <taxon>Basidiomycota</taxon>
        <taxon>Agaricomycotina</taxon>
        <taxon>Tremellomycetes</taxon>
        <taxon>Tremellales</taxon>
        <taxon>Cryptococcaceae</taxon>
        <taxon>Kwoniella</taxon>
    </lineage>
</organism>
<keyword evidence="1" id="KW-0472">Membrane</keyword>